<keyword evidence="1" id="KW-0418">Kinase</keyword>
<reference evidence="1 2" key="1">
    <citation type="submission" date="2020-05" db="EMBL/GenBank/DDBJ databases">
        <title>Identification and distribution of gene clusters putatively required for synthesis of sphingolipid metabolism inhibitors in phylogenetically diverse species of the filamentous fungus Fusarium.</title>
        <authorList>
            <person name="Kim H.-S."/>
            <person name="Busman M."/>
            <person name="Brown D.W."/>
            <person name="Divon H."/>
            <person name="Uhlig S."/>
            <person name="Proctor R.H."/>
        </authorList>
    </citation>
    <scope>NUCLEOTIDE SEQUENCE [LARGE SCALE GENOMIC DNA]</scope>
    <source>
        <strain evidence="1 2">NRRL 25311</strain>
    </source>
</reference>
<protein>
    <submittedName>
        <fullName evidence="1">Serine threonine kinase</fullName>
    </submittedName>
</protein>
<accession>A0A8H5WTP3</accession>
<dbReference type="EMBL" id="JAAOAK010000367">
    <property type="protein sequence ID" value="KAF5669933.1"/>
    <property type="molecule type" value="Genomic_DNA"/>
</dbReference>
<dbReference type="Proteomes" id="UP000562682">
    <property type="component" value="Unassembled WGS sequence"/>
</dbReference>
<name>A0A8H5WTP3_9HYPO</name>
<keyword evidence="1" id="KW-0808">Transferase</keyword>
<keyword evidence="2" id="KW-1185">Reference proteome</keyword>
<comment type="caution">
    <text evidence="1">The sequence shown here is derived from an EMBL/GenBank/DDBJ whole genome shotgun (WGS) entry which is preliminary data.</text>
</comment>
<dbReference type="AlphaFoldDB" id="A0A8H5WTP3"/>
<dbReference type="GO" id="GO:0016301">
    <property type="term" value="F:kinase activity"/>
    <property type="evidence" value="ECO:0007669"/>
    <property type="project" value="UniProtKB-KW"/>
</dbReference>
<proteinExistence type="predicted"/>
<evidence type="ECO:0000313" key="1">
    <source>
        <dbReference type="EMBL" id="KAF5669933.1"/>
    </source>
</evidence>
<organism evidence="1 2">
    <name type="scientific">Fusarium denticulatum</name>
    <dbReference type="NCBI Taxonomy" id="48507"/>
    <lineage>
        <taxon>Eukaryota</taxon>
        <taxon>Fungi</taxon>
        <taxon>Dikarya</taxon>
        <taxon>Ascomycota</taxon>
        <taxon>Pezizomycotina</taxon>
        <taxon>Sordariomycetes</taxon>
        <taxon>Hypocreomycetidae</taxon>
        <taxon>Hypocreales</taxon>
        <taxon>Nectriaceae</taxon>
        <taxon>Fusarium</taxon>
        <taxon>Fusarium fujikuroi species complex</taxon>
    </lineage>
</organism>
<sequence>MDDSNIPTISVNNEISGHYSLEDSPDLADRLRLSFVEGADDHQTFLPFLTLSRILTKTCIEAHLKKQYGDLASQYADQIEPLYVDEADAPKNKPFPREVHRFLQHRVCDGDLPLTLDIRKNAAFRKGSDEDPLGCFGRFRPYQLESFEMLQWRFTTPFFHAPRDNNRIFYHDFYRRTILPWCRLDESEVGLERLGRHITRGAYGTIKPIVIDKSSHDFEKVLQGVKSAAKGIFALKTLRLEDRYEYDNEVEGLQRFNV</sequence>
<gene>
    <name evidence="1" type="ORF">FDENT_11377</name>
</gene>
<evidence type="ECO:0000313" key="2">
    <source>
        <dbReference type="Proteomes" id="UP000562682"/>
    </source>
</evidence>